<gene>
    <name evidence="1" type="ORF">HELGO_WM5316</name>
</gene>
<protein>
    <submittedName>
        <fullName evidence="1">Uncharacterized protein</fullName>
    </submittedName>
</protein>
<proteinExistence type="predicted"/>
<name>A0A6S6TPP3_9BACT</name>
<organism evidence="1">
    <name type="scientific">uncultured Sulfurovum sp</name>
    <dbReference type="NCBI Taxonomy" id="269237"/>
    <lineage>
        <taxon>Bacteria</taxon>
        <taxon>Pseudomonadati</taxon>
        <taxon>Campylobacterota</taxon>
        <taxon>Epsilonproteobacteria</taxon>
        <taxon>Campylobacterales</taxon>
        <taxon>Sulfurovaceae</taxon>
        <taxon>Sulfurovum</taxon>
        <taxon>environmental samples</taxon>
    </lineage>
</organism>
<sequence>SDNLLYDGSTLNDQNLEDKRYYLRLEYFTYVKDTFNLNLGGGVRFRDANLVPYLNINSKYELYNQDKHKSQLLNRFRYYSDGEIENNFELDVLYTLYKHLYLTWNNNFYYSNKHEFETLFDDLSLVYILNEKQRATFGLGISSSVEKFEHLEVNYYSLYSSFHHLFYKNLVYYELSPSILKRNINDFKTSYRFLVNFGIYFKSE</sequence>
<evidence type="ECO:0000313" key="1">
    <source>
        <dbReference type="EMBL" id="CAA6817853.1"/>
    </source>
</evidence>
<dbReference type="EMBL" id="CACVAZ010000117">
    <property type="protein sequence ID" value="CAA6817853.1"/>
    <property type="molecule type" value="Genomic_DNA"/>
</dbReference>
<dbReference type="AlphaFoldDB" id="A0A6S6TPP3"/>
<accession>A0A6S6TPP3</accession>
<reference evidence="1" key="1">
    <citation type="submission" date="2020-01" db="EMBL/GenBank/DDBJ databases">
        <authorList>
            <person name="Meier V. D."/>
            <person name="Meier V D."/>
        </authorList>
    </citation>
    <scope>NUCLEOTIDE SEQUENCE</scope>
    <source>
        <strain evidence="1">HLG_WM_MAG_02</strain>
    </source>
</reference>
<feature type="non-terminal residue" evidence="1">
    <location>
        <position position="1"/>
    </location>
</feature>